<dbReference type="Proteomes" id="UP000054092">
    <property type="component" value="Unassembled WGS sequence"/>
</dbReference>
<dbReference type="EMBL" id="LGGP01000188">
    <property type="protein sequence ID" value="KUK80221.1"/>
    <property type="molecule type" value="Genomic_DNA"/>
</dbReference>
<protein>
    <submittedName>
        <fullName evidence="1">Transcription activator effector binding (Modular protein)</fullName>
    </submittedName>
</protein>
<organism evidence="1 2">
    <name type="scientific">Mesotoga prima</name>
    <dbReference type="NCBI Taxonomy" id="1184387"/>
    <lineage>
        <taxon>Bacteria</taxon>
        <taxon>Thermotogati</taxon>
        <taxon>Thermotogota</taxon>
        <taxon>Thermotogae</taxon>
        <taxon>Kosmotogales</taxon>
        <taxon>Kosmotogaceae</taxon>
        <taxon>Mesotoga</taxon>
    </lineage>
</organism>
<dbReference type="AlphaFoldDB" id="A0A101HNL8"/>
<comment type="caution">
    <text evidence="1">The sequence shown here is derived from an EMBL/GenBank/DDBJ whole genome shotgun (WGS) entry which is preliminary data.</text>
</comment>
<dbReference type="PATRIC" id="fig|1184387.3.peg.1531"/>
<gene>
    <name evidence="1" type="ORF">XD94_1103</name>
</gene>
<evidence type="ECO:0000313" key="2">
    <source>
        <dbReference type="Proteomes" id="UP000054092"/>
    </source>
</evidence>
<sequence length="73" mass="8173">MVKDTVLKEDYVDCVNSVIDYIEESLSAQVTLRISVQRHSTRLFIFSESSSIQLAKPSDSISRVEGLAKRLIG</sequence>
<proteinExistence type="predicted"/>
<reference evidence="2" key="1">
    <citation type="journal article" date="2015" name="MBio">
        <title>Genome-Resolved Metagenomic Analysis Reveals Roles for Candidate Phyla and Other Microbial Community Members in Biogeochemical Transformations in Oil Reservoirs.</title>
        <authorList>
            <person name="Hu P."/>
            <person name="Tom L."/>
            <person name="Singh A."/>
            <person name="Thomas B.C."/>
            <person name="Baker B.J."/>
            <person name="Piceno Y.M."/>
            <person name="Andersen G.L."/>
            <person name="Banfield J.F."/>
        </authorList>
    </citation>
    <scope>NUCLEOTIDE SEQUENCE [LARGE SCALE GENOMIC DNA]</scope>
</reference>
<name>A0A101HNL8_9BACT</name>
<evidence type="ECO:0000313" key="1">
    <source>
        <dbReference type="EMBL" id="KUK80221.1"/>
    </source>
</evidence>
<accession>A0A101HNL8</accession>